<keyword evidence="1" id="KW-0175">Coiled coil</keyword>
<keyword evidence="2" id="KW-0472">Membrane</keyword>
<protein>
    <recommendedName>
        <fullName evidence="3">Magnesium transporter MgtE intracellular domain-containing protein</fullName>
    </recommendedName>
</protein>
<dbReference type="AlphaFoldDB" id="A0A645FIJ6"/>
<reference evidence="4" key="1">
    <citation type="submission" date="2019-08" db="EMBL/GenBank/DDBJ databases">
        <authorList>
            <person name="Kucharzyk K."/>
            <person name="Murdoch R.W."/>
            <person name="Higgins S."/>
            <person name="Loffler F."/>
        </authorList>
    </citation>
    <scope>NUCLEOTIDE SEQUENCE</scope>
</reference>
<dbReference type="EMBL" id="VSSQ01059849">
    <property type="protein sequence ID" value="MPN13352.1"/>
    <property type="molecule type" value="Genomic_DNA"/>
</dbReference>
<organism evidence="4">
    <name type="scientific">bioreactor metagenome</name>
    <dbReference type="NCBI Taxonomy" id="1076179"/>
    <lineage>
        <taxon>unclassified sequences</taxon>
        <taxon>metagenomes</taxon>
        <taxon>ecological metagenomes</taxon>
    </lineage>
</organism>
<dbReference type="InterPro" id="IPR006668">
    <property type="entry name" value="Mg_transptr_MgtE_intracell_dom"/>
</dbReference>
<dbReference type="Pfam" id="PF03448">
    <property type="entry name" value="MgtE_N"/>
    <property type="match status" value="1"/>
</dbReference>
<sequence>MQQTTLEKSKKKAQVSETSSSSNKVKKKASFLHTLFLILIILVLTSIIALGGIFIFNIAGLKRDIAKALVNFPLIGNVVKPLAENKTPEQIEAEQLELKKRDLNLQMQKNNEKEKQLLSKEKELSQKEIELQSKENELNEKIAQADDKLQSIMEQVQYIEKMDTAKAAQVLLNMNERSAVIQILRNLKKDKAAAIISYMDPLQAAQLLEELDNTKPDLKSNILP</sequence>
<keyword evidence="2" id="KW-0812">Transmembrane</keyword>
<keyword evidence="2" id="KW-1133">Transmembrane helix</keyword>
<feature type="coiled-coil region" evidence="1">
    <location>
        <begin position="93"/>
        <end position="155"/>
    </location>
</feature>
<evidence type="ECO:0000256" key="1">
    <source>
        <dbReference type="SAM" id="Coils"/>
    </source>
</evidence>
<dbReference type="SUPFAM" id="SSF158791">
    <property type="entry name" value="MgtE N-terminal domain-like"/>
    <property type="match status" value="1"/>
</dbReference>
<gene>
    <name evidence="4" type="ORF">SDC9_160673</name>
</gene>
<name>A0A645FIJ6_9ZZZZ</name>
<evidence type="ECO:0000259" key="3">
    <source>
        <dbReference type="Pfam" id="PF03448"/>
    </source>
</evidence>
<evidence type="ECO:0000313" key="4">
    <source>
        <dbReference type="EMBL" id="MPN13352.1"/>
    </source>
</evidence>
<proteinExistence type="predicted"/>
<feature type="domain" description="Magnesium transporter MgtE intracellular" evidence="3">
    <location>
        <begin position="153"/>
        <end position="215"/>
    </location>
</feature>
<feature type="transmembrane region" description="Helical" evidence="2">
    <location>
        <begin position="31"/>
        <end position="56"/>
    </location>
</feature>
<evidence type="ECO:0000256" key="2">
    <source>
        <dbReference type="SAM" id="Phobius"/>
    </source>
</evidence>
<accession>A0A645FIJ6</accession>
<comment type="caution">
    <text evidence="4">The sequence shown here is derived from an EMBL/GenBank/DDBJ whole genome shotgun (WGS) entry which is preliminary data.</text>
</comment>